<keyword evidence="3" id="KW-0812">Transmembrane</keyword>
<keyword evidence="3" id="KW-0472">Membrane</keyword>
<organism evidence="4 5">
    <name type="scientific">Phlyctema vagabunda</name>
    <dbReference type="NCBI Taxonomy" id="108571"/>
    <lineage>
        <taxon>Eukaryota</taxon>
        <taxon>Fungi</taxon>
        <taxon>Dikarya</taxon>
        <taxon>Ascomycota</taxon>
        <taxon>Pezizomycotina</taxon>
        <taxon>Leotiomycetes</taxon>
        <taxon>Helotiales</taxon>
        <taxon>Dermateaceae</taxon>
        <taxon>Phlyctema</taxon>
    </lineage>
</organism>
<keyword evidence="3" id="KW-1133">Transmembrane helix</keyword>
<evidence type="ECO:0008006" key="6">
    <source>
        <dbReference type="Google" id="ProtNLM"/>
    </source>
</evidence>
<dbReference type="Proteomes" id="UP001629113">
    <property type="component" value="Unassembled WGS sequence"/>
</dbReference>
<dbReference type="Pfam" id="PF11807">
    <property type="entry name" value="UstYa"/>
    <property type="match status" value="1"/>
</dbReference>
<gene>
    <name evidence="4" type="ORF">PVAG01_11249</name>
</gene>
<comment type="pathway">
    <text evidence="1">Mycotoxin biosynthesis.</text>
</comment>
<dbReference type="InterPro" id="IPR021765">
    <property type="entry name" value="UstYa-like"/>
</dbReference>
<proteinExistence type="inferred from homology"/>
<evidence type="ECO:0000313" key="5">
    <source>
        <dbReference type="Proteomes" id="UP001629113"/>
    </source>
</evidence>
<keyword evidence="5" id="KW-1185">Reference proteome</keyword>
<sequence>MRYSHQAAEPDDVEDGLLGNEKGDDEFFLPKSNDSNCPRSTQQRRWWSWVLQSAIFLCSSILFILSRYSEPSDAACTWKLSTYSPALEAVTYHHTTFQGAFDQPSPYRGTPTPEIDYRWEELIEGSAFNLPSGKLHLLNISEDALPRWHHTEARFGGGVAASAWGFHQIHCLNVLRQISYKEEYQEQGRLPQILRQDKSYRRDHVDHCIELMRQDLVCMADVTPYFILDAPPGAPADDLKVDFSIHKKCRDFEQVKNWVRGHTTIESFKDSYVDGVELG</sequence>
<dbReference type="PANTHER" id="PTHR33365">
    <property type="entry name" value="YALI0B05434P"/>
    <property type="match status" value="1"/>
</dbReference>
<reference evidence="4 5" key="1">
    <citation type="submission" date="2024-06" db="EMBL/GenBank/DDBJ databases">
        <title>Complete genome of Phlyctema vagabunda strain 19-DSS-EL-015.</title>
        <authorList>
            <person name="Fiorenzani C."/>
        </authorList>
    </citation>
    <scope>NUCLEOTIDE SEQUENCE [LARGE SCALE GENOMIC DNA]</scope>
    <source>
        <strain evidence="4 5">19-DSS-EL-015</strain>
    </source>
</reference>
<dbReference type="PANTHER" id="PTHR33365:SF4">
    <property type="entry name" value="CYCLOCHLOROTINE BIOSYNTHESIS PROTEIN O"/>
    <property type="match status" value="1"/>
</dbReference>
<name>A0ABR4P1S4_9HELO</name>
<protein>
    <recommendedName>
        <fullName evidence="6">Cyclochlorotine biosynthesis protein O</fullName>
    </recommendedName>
</protein>
<dbReference type="EMBL" id="JBFCZG010000011">
    <property type="protein sequence ID" value="KAL3417249.1"/>
    <property type="molecule type" value="Genomic_DNA"/>
</dbReference>
<comment type="caution">
    <text evidence="4">The sequence shown here is derived from an EMBL/GenBank/DDBJ whole genome shotgun (WGS) entry which is preliminary data.</text>
</comment>
<evidence type="ECO:0000256" key="1">
    <source>
        <dbReference type="ARBA" id="ARBA00004685"/>
    </source>
</evidence>
<feature type="transmembrane region" description="Helical" evidence="3">
    <location>
        <begin position="46"/>
        <end position="65"/>
    </location>
</feature>
<comment type="similarity">
    <text evidence="2">Belongs to the ustYa family.</text>
</comment>
<evidence type="ECO:0000313" key="4">
    <source>
        <dbReference type="EMBL" id="KAL3417249.1"/>
    </source>
</evidence>
<evidence type="ECO:0000256" key="2">
    <source>
        <dbReference type="ARBA" id="ARBA00035112"/>
    </source>
</evidence>
<evidence type="ECO:0000256" key="3">
    <source>
        <dbReference type="SAM" id="Phobius"/>
    </source>
</evidence>
<accession>A0ABR4P1S4</accession>